<evidence type="ECO:0000313" key="5">
    <source>
        <dbReference type="EMBL" id="TSJ39680.1"/>
    </source>
</evidence>
<dbReference type="EMBL" id="VLPK01000003">
    <property type="protein sequence ID" value="TSJ39680.1"/>
    <property type="molecule type" value="Genomic_DNA"/>
</dbReference>
<dbReference type="InterPro" id="IPR002104">
    <property type="entry name" value="Integrase_catalytic"/>
</dbReference>
<dbReference type="PANTHER" id="PTHR30349:SF64">
    <property type="entry name" value="PROPHAGE INTEGRASE INTD-RELATED"/>
    <property type="match status" value="1"/>
</dbReference>
<reference evidence="5 6" key="1">
    <citation type="submission" date="2019-07" db="EMBL/GenBank/DDBJ databases">
        <authorList>
            <person name="Huq M.A."/>
        </authorList>
    </citation>
    <scope>NUCLEOTIDE SEQUENCE [LARGE SCALE GENOMIC DNA]</scope>
    <source>
        <strain evidence="5 6">MAH-19</strain>
    </source>
</reference>
<evidence type="ECO:0000256" key="3">
    <source>
        <dbReference type="ARBA" id="ARBA00023172"/>
    </source>
</evidence>
<dbReference type="GO" id="GO:0006310">
    <property type="term" value="P:DNA recombination"/>
    <property type="evidence" value="ECO:0007669"/>
    <property type="project" value="UniProtKB-KW"/>
</dbReference>
<name>A0A556MIE2_9SPHI</name>
<dbReference type="CDD" id="cd01185">
    <property type="entry name" value="INTN1_C_like"/>
    <property type="match status" value="1"/>
</dbReference>
<dbReference type="Pfam" id="PF17293">
    <property type="entry name" value="Arm-DNA-bind_5"/>
    <property type="match status" value="1"/>
</dbReference>
<protein>
    <submittedName>
        <fullName evidence="5">Site-specific integrase</fullName>
    </submittedName>
</protein>
<organism evidence="5 6">
    <name type="scientific">Mucilaginibacter corticis</name>
    <dbReference type="NCBI Taxonomy" id="2597670"/>
    <lineage>
        <taxon>Bacteria</taxon>
        <taxon>Pseudomonadati</taxon>
        <taxon>Bacteroidota</taxon>
        <taxon>Sphingobacteriia</taxon>
        <taxon>Sphingobacteriales</taxon>
        <taxon>Sphingobacteriaceae</taxon>
        <taxon>Mucilaginibacter</taxon>
    </lineage>
</organism>
<proteinExistence type="inferred from homology"/>
<evidence type="ECO:0000256" key="1">
    <source>
        <dbReference type="ARBA" id="ARBA00008857"/>
    </source>
</evidence>
<comment type="similarity">
    <text evidence="1">Belongs to the 'phage' integrase family.</text>
</comment>
<evidence type="ECO:0000256" key="2">
    <source>
        <dbReference type="ARBA" id="ARBA00023125"/>
    </source>
</evidence>
<evidence type="ECO:0000259" key="4">
    <source>
        <dbReference type="PROSITE" id="PS51898"/>
    </source>
</evidence>
<dbReference type="InterPro" id="IPR010998">
    <property type="entry name" value="Integrase_recombinase_N"/>
</dbReference>
<dbReference type="InterPro" id="IPR025269">
    <property type="entry name" value="SAM-like_dom"/>
</dbReference>
<dbReference type="PANTHER" id="PTHR30349">
    <property type="entry name" value="PHAGE INTEGRASE-RELATED"/>
    <property type="match status" value="1"/>
</dbReference>
<dbReference type="Pfam" id="PF13102">
    <property type="entry name" value="Phage_int_SAM_5"/>
    <property type="match status" value="1"/>
</dbReference>
<dbReference type="AlphaFoldDB" id="A0A556MIE2"/>
<dbReference type="InterPro" id="IPR035386">
    <property type="entry name" value="Arm-DNA-bind_5"/>
</dbReference>
<sequence>MITTFSLNFSIKKSKISADGTAPIYIRLTIEKERIEFTTRRSIAVNRWNAKAQKMIGSNEEAKAFNSYLKALEQQVYDAHRQLVLNQQSVTVQILKEKIFGDEETPEIITIMPVFEEHNKKMRALVGKEYAEGTMKRYETSLKHTLDFIKWKYKTMDFEVNKIDYNFVSNYDFYLRSERKCCNNSAVKYLKNFKKVIKICLGNGWLEKDPFLNYKIRITEVIPEYLTKNELKKIAEKHFENERINQVKDVFLFSCYTGLAYVDVQKLRRDEIVIGVDGQKWVFTNRQKTDSSSRIPLLPRALEILKKYENHPKCLNERKLLPVLCNQKMNAYLREVADLCGIKKSFTYHTARHTFATTVTLSNGVPIETVSKMLGHKNLKTTQHYAKILDMKVSEDMRVLKEKLDF</sequence>
<dbReference type="PROSITE" id="PS51898">
    <property type="entry name" value="TYR_RECOMBINASE"/>
    <property type="match status" value="1"/>
</dbReference>
<comment type="caution">
    <text evidence="5">The sequence shown here is derived from an EMBL/GenBank/DDBJ whole genome shotgun (WGS) entry which is preliminary data.</text>
</comment>
<keyword evidence="3" id="KW-0233">DNA recombination</keyword>
<feature type="domain" description="Tyr recombinase" evidence="4">
    <location>
        <begin position="221"/>
        <end position="405"/>
    </location>
</feature>
<dbReference type="InterPro" id="IPR050090">
    <property type="entry name" value="Tyrosine_recombinase_XerCD"/>
</dbReference>
<dbReference type="Pfam" id="PF00589">
    <property type="entry name" value="Phage_integrase"/>
    <property type="match status" value="1"/>
</dbReference>
<dbReference type="GO" id="GO:0003677">
    <property type="term" value="F:DNA binding"/>
    <property type="evidence" value="ECO:0007669"/>
    <property type="project" value="UniProtKB-KW"/>
</dbReference>
<keyword evidence="2" id="KW-0238">DNA-binding</keyword>
<dbReference type="Proteomes" id="UP000318733">
    <property type="component" value="Unassembled WGS sequence"/>
</dbReference>
<accession>A0A556MIE2</accession>
<dbReference type="Gene3D" id="1.10.150.130">
    <property type="match status" value="1"/>
</dbReference>
<dbReference type="Gene3D" id="1.10.443.10">
    <property type="entry name" value="Intergrase catalytic core"/>
    <property type="match status" value="1"/>
</dbReference>
<dbReference type="GO" id="GO:0015074">
    <property type="term" value="P:DNA integration"/>
    <property type="evidence" value="ECO:0007669"/>
    <property type="project" value="InterPro"/>
</dbReference>
<dbReference type="RefSeq" id="WP_144249717.1">
    <property type="nucleotide sequence ID" value="NZ_VLPK01000003.1"/>
</dbReference>
<dbReference type="InterPro" id="IPR013762">
    <property type="entry name" value="Integrase-like_cat_sf"/>
</dbReference>
<dbReference type="SUPFAM" id="SSF56349">
    <property type="entry name" value="DNA breaking-rejoining enzymes"/>
    <property type="match status" value="1"/>
</dbReference>
<gene>
    <name evidence="5" type="ORF">FO440_18245</name>
</gene>
<evidence type="ECO:0000313" key="6">
    <source>
        <dbReference type="Proteomes" id="UP000318733"/>
    </source>
</evidence>
<dbReference type="OrthoDB" id="892893at2"/>
<dbReference type="InterPro" id="IPR011010">
    <property type="entry name" value="DNA_brk_join_enz"/>
</dbReference>
<keyword evidence="6" id="KW-1185">Reference proteome</keyword>